<evidence type="ECO:0000313" key="2">
    <source>
        <dbReference type="EMBL" id="OQV20736.1"/>
    </source>
</evidence>
<keyword evidence="3" id="KW-1185">Reference proteome</keyword>
<feature type="region of interest" description="Disordered" evidence="1">
    <location>
        <begin position="215"/>
        <end position="262"/>
    </location>
</feature>
<feature type="compositionally biased region" description="Low complexity" evidence="1">
    <location>
        <begin position="81"/>
        <end position="103"/>
    </location>
</feature>
<evidence type="ECO:0000256" key="1">
    <source>
        <dbReference type="SAM" id="MobiDB-lite"/>
    </source>
</evidence>
<comment type="caution">
    <text evidence="2">The sequence shown here is derived from an EMBL/GenBank/DDBJ whole genome shotgun (WGS) entry which is preliminary data.</text>
</comment>
<accession>A0A1W0WZT6</accession>
<name>A0A1W0WZT6_HYPEX</name>
<reference evidence="3" key="1">
    <citation type="submission" date="2017-01" db="EMBL/GenBank/DDBJ databases">
        <title>Comparative genomics of anhydrobiosis in the tardigrade Hypsibius dujardini.</title>
        <authorList>
            <person name="Yoshida Y."/>
            <person name="Koutsovoulos G."/>
            <person name="Laetsch D."/>
            <person name="Stevens L."/>
            <person name="Kumar S."/>
            <person name="Horikawa D."/>
            <person name="Ishino K."/>
            <person name="Komine S."/>
            <person name="Tomita M."/>
            <person name="Blaxter M."/>
            <person name="Arakawa K."/>
        </authorList>
    </citation>
    <scope>NUCLEOTIDE SEQUENCE [LARGE SCALE GENOMIC DNA]</scope>
    <source>
        <strain evidence="3">Z151</strain>
    </source>
</reference>
<dbReference type="Proteomes" id="UP000192578">
    <property type="component" value="Unassembled WGS sequence"/>
</dbReference>
<evidence type="ECO:0008006" key="4">
    <source>
        <dbReference type="Google" id="ProtNLM"/>
    </source>
</evidence>
<dbReference type="EMBL" id="MTYJ01000028">
    <property type="protein sequence ID" value="OQV20736.1"/>
    <property type="molecule type" value="Genomic_DNA"/>
</dbReference>
<gene>
    <name evidence="2" type="ORF">BV898_05316</name>
</gene>
<dbReference type="AlphaFoldDB" id="A0A1W0WZT6"/>
<feature type="compositionally biased region" description="Low complexity" evidence="1">
    <location>
        <begin position="121"/>
        <end position="138"/>
    </location>
</feature>
<proteinExistence type="predicted"/>
<evidence type="ECO:0000313" key="3">
    <source>
        <dbReference type="Proteomes" id="UP000192578"/>
    </source>
</evidence>
<feature type="compositionally biased region" description="Low complexity" evidence="1">
    <location>
        <begin position="228"/>
        <end position="242"/>
    </location>
</feature>
<dbReference type="OrthoDB" id="4968544at2759"/>
<sequence>MCVFTSGPCQHRIENFTRVIAAPTADKDTWGLRNFSTERFFSYFSTTRMMMQEVGNNDSNGEAAYDFVSDAKKSSPPLLPPGTSIPSSLTSSTSSSVSSSSTPVYAPPGSLASALPTGQKPSYAYPPGLSGGPASSGRSPGGPPPNFTPTAPPSIPHHAPPTVSASDTLTDISNVLKSSSISPSRQGTAAGGAPDLQEIFGSNLMSQLPPLQQKKLPLLTSPPPPPLSASTFATPPSTAASFQPRNPIGPPPAFPSATGVTGGVNPFSSQAAAGHLPSFSAFQPLPTLEPQWQPQNQTLSPFPPTFGPPRAAVAPPPVAMMSLPATTTQTLPGPNLNPASSGTHIQSELSQSLYTGSGAPPPPYGQPPYQMAGSVSFDTTSLSGGYGGHAYVGGMSPPHYAGQSGPGDMSHSGNRSWWMQSSFDALKNVTEKAKSTAFSLMNTLDPQMKQFAGASASGGGGELPLAGELTLFYIGNETNLLDALKSGAEGFYKSIHIYTRSGTAPGHKQQIGFKNALAAATATINLARSAPQLQNSLLLAVEPFVVELSPGLWYVGTCLVLSDVLTQRGDYLHTFSQLTLLTDFSLSLAAPGEEQLAAPLDDLISDRSSLMLRRDNWMDQLTGVSFASTVAFAARQLFGIYKRRHM</sequence>
<feature type="compositionally biased region" description="Pro residues" evidence="1">
    <location>
        <begin position="141"/>
        <end position="159"/>
    </location>
</feature>
<feature type="region of interest" description="Disordered" evidence="1">
    <location>
        <begin position="71"/>
        <end position="166"/>
    </location>
</feature>
<organism evidence="2 3">
    <name type="scientific">Hypsibius exemplaris</name>
    <name type="common">Freshwater tardigrade</name>
    <dbReference type="NCBI Taxonomy" id="2072580"/>
    <lineage>
        <taxon>Eukaryota</taxon>
        <taxon>Metazoa</taxon>
        <taxon>Ecdysozoa</taxon>
        <taxon>Tardigrada</taxon>
        <taxon>Eutardigrada</taxon>
        <taxon>Parachela</taxon>
        <taxon>Hypsibioidea</taxon>
        <taxon>Hypsibiidae</taxon>
        <taxon>Hypsibius</taxon>
    </lineage>
</organism>
<protein>
    <recommendedName>
        <fullName evidence="4">Protein PRRC1</fullName>
    </recommendedName>
</protein>